<dbReference type="Gene3D" id="2.60.120.10">
    <property type="entry name" value="Jelly Rolls"/>
    <property type="match status" value="1"/>
</dbReference>
<keyword evidence="5 6" id="KW-0472">Membrane</keyword>
<evidence type="ECO:0000256" key="5">
    <source>
        <dbReference type="ARBA" id="ARBA00023136"/>
    </source>
</evidence>
<organism evidence="9 10">
    <name type="scientific">Halomicronema hongdechloris C2206</name>
    <dbReference type="NCBI Taxonomy" id="1641165"/>
    <lineage>
        <taxon>Bacteria</taxon>
        <taxon>Bacillati</taxon>
        <taxon>Cyanobacteriota</taxon>
        <taxon>Cyanophyceae</taxon>
        <taxon>Nodosilineales</taxon>
        <taxon>Nodosilineaceae</taxon>
        <taxon>Halomicronema</taxon>
    </lineage>
</organism>
<evidence type="ECO:0000259" key="8">
    <source>
        <dbReference type="PROSITE" id="PS50045"/>
    </source>
</evidence>
<keyword evidence="10" id="KW-1185">Reference proteome</keyword>
<dbReference type="GO" id="GO:0006355">
    <property type="term" value="P:regulation of DNA-templated transcription"/>
    <property type="evidence" value="ECO:0007669"/>
    <property type="project" value="InterPro"/>
</dbReference>
<feature type="domain" description="Cyclic nucleotide-binding" evidence="7">
    <location>
        <begin position="15"/>
        <end position="129"/>
    </location>
</feature>
<accession>A0A1Z3HNP5</accession>
<dbReference type="Pfam" id="PF25601">
    <property type="entry name" value="AAA_lid_14"/>
    <property type="match status" value="1"/>
</dbReference>
<feature type="transmembrane region" description="Helical" evidence="6">
    <location>
        <begin position="506"/>
        <end position="526"/>
    </location>
</feature>
<reference evidence="9 10" key="1">
    <citation type="journal article" date="2016" name="Biochim. Biophys. Acta">
        <title>Characterization of red-shifted phycobilisomes isolated from the chlorophyll f-containing cyanobacterium Halomicronema hongdechloris.</title>
        <authorList>
            <person name="Li Y."/>
            <person name="Lin Y."/>
            <person name="Garvey C.J."/>
            <person name="Birch D."/>
            <person name="Corkery R.W."/>
            <person name="Loughlin P.C."/>
            <person name="Scheer H."/>
            <person name="Willows R.D."/>
            <person name="Chen M."/>
        </authorList>
    </citation>
    <scope>NUCLEOTIDE SEQUENCE [LARGE SCALE GENOMIC DNA]</scope>
    <source>
        <strain evidence="9 10">C2206</strain>
    </source>
</reference>
<evidence type="ECO:0000256" key="3">
    <source>
        <dbReference type="ARBA" id="ARBA00022741"/>
    </source>
</evidence>
<dbReference type="InterPro" id="IPR058031">
    <property type="entry name" value="AAA_lid_NorR"/>
</dbReference>
<dbReference type="SMART" id="SM00100">
    <property type="entry name" value="cNMP"/>
    <property type="match status" value="1"/>
</dbReference>
<name>A0A1Z3HNP5_9CYAN</name>
<dbReference type="InterPro" id="IPR018490">
    <property type="entry name" value="cNMP-bd_dom_sf"/>
</dbReference>
<dbReference type="InterPro" id="IPR002078">
    <property type="entry name" value="Sigma_54_int"/>
</dbReference>
<dbReference type="SUPFAM" id="SSF51206">
    <property type="entry name" value="cAMP-binding domain-like"/>
    <property type="match status" value="1"/>
</dbReference>
<dbReference type="Proteomes" id="UP000191901">
    <property type="component" value="Chromosome"/>
</dbReference>
<dbReference type="InterPro" id="IPR000595">
    <property type="entry name" value="cNMP-bd_dom"/>
</dbReference>
<dbReference type="PROSITE" id="PS50042">
    <property type="entry name" value="CNMP_BINDING_3"/>
    <property type="match status" value="1"/>
</dbReference>
<dbReference type="GO" id="GO:0005886">
    <property type="term" value="C:plasma membrane"/>
    <property type="evidence" value="ECO:0007669"/>
    <property type="project" value="UniProtKB-SubCell"/>
</dbReference>
<evidence type="ECO:0000256" key="6">
    <source>
        <dbReference type="SAM" id="Phobius"/>
    </source>
</evidence>
<feature type="domain" description="Sigma-54 factor interaction" evidence="8">
    <location>
        <begin position="159"/>
        <end position="372"/>
    </location>
</feature>
<dbReference type="PANTHER" id="PTHR30224">
    <property type="entry name" value="ELECTRON TRANSPORT PROTEIN"/>
    <property type="match status" value="1"/>
</dbReference>
<gene>
    <name evidence="9" type="ORF">XM38_027410</name>
</gene>
<dbReference type="InterPro" id="IPR052378">
    <property type="entry name" value="NosR_regulator"/>
</dbReference>
<feature type="transmembrane region" description="Helical" evidence="6">
    <location>
        <begin position="419"/>
        <end position="438"/>
    </location>
</feature>
<dbReference type="Pfam" id="PF00158">
    <property type="entry name" value="Sigma54_activat"/>
    <property type="match status" value="1"/>
</dbReference>
<feature type="transmembrane region" description="Helical" evidence="6">
    <location>
        <begin position="458"/>
        <end position="479"/>
    </location>
</feature>
<dbReference type="EMBL" id="CP021983">
    <property type="protein sequence ID" value="ASC71787.1"/>
    <property type="molecule type" value="Genomic_DNA"/>
</dbReference>
<dbReference type="GO" id="GO:0005524">
    <property type="term" value="F:ATP binding"/>
    <property type="evidence" value="ECO:0007669"/>
    <property type="project" value="InterPro"/>
</dbReference>
<dbReference type="AlphaFoldDB" id="A0A1Z3HNP5"/>
<keyword evidence="3" id="KW-0547">Nucleotide-binding</keyword>
<comment type="subcellular location">
    <subcellularLocation>
        <location evidence="1">Cell membrane</location>
    </subcellularLocation>
</comment>
<evidence type="ECO:0000256" key="1">
    <source>
        <dbReference type="ARBA" id="ARBA00004236"/>
    </source>
</evidence>
<evidence type="ECO:0000313" key="9">
    <source>
        <dbReference type="EMBL" id="ASC71787.1"/>
    </source>
</evidence>
<dbReference type="KEGG" id="hhg:XM38_027410"/>
<keyword evidence="4" id="KW-0067">ATP-binding</keyword>
<sequence length="539" mass="61616">MPIPDIVTWLQERTALNLLSEDILEALAPCLEERSIQAQQRLVVAGEQPDGLYVLHQGRLETDERPGAVSYLPGAVLNLESLLLDQPPDKTVVALTPVRLWYLRADRFRQLLSQYPAILQTFTRQLVNELKQLSFQLDYEQERQAILRPYVVTKAKRGVIGRSRYANRLRSHIREASDNQASVLIFGEPGLEKDNLAALIHFGSARRRDPIIQVDCSKVQASGADLFGRGRGRPGLIEALGQGTLIFNNVQELPEELLPAIVELLQTRRYHPIHRPDDPPASAKTTQARLIVITERVMPQLSAAVDTEIKVPPVRVRKADISDQVDYYISLICRRRGIERLQVAPEAIRKLQAYDFPNNLRELENLVSRAIAQVDPGGVITEEIIWPSQGKKQQLRFNLLNGYPKLRRFLRSPWWPDRINYGFTLAFFALVVAVLFIGPQTRQENVALNLFWAWWWPLVLIGFPFVGRVWCAVCPFMIYGEVTQALRQRLLPQPLKRWPRQRAERWGGWFLFGLFVLILRGGRSGIWRTPPTSRPVCCC</sequence>
<proteinExistence type="predicted"/>
<dbReference type="CDD" id="cd00009">
    <property type="entry name" value="AAA"/>
    <property type="match status" value="1"/>
</dbReference>
<evidence type="ECO:0000313" key="10">
    <source>
        <dbReference type="Proteomes" id="UP000191901"/>
    </source>
</evidence>
<dbReference type="Gene3D" id="1.10.8.60">
    <property type="match status" value="1"/>
</dbReference>
<keyword evidence="2" id="KW-1003">Cell membrane</keyword>
<dbReference type="CDD" id="cd00038">
    <property type="entry name" value="CAP_ED"/>
    <property type="match status" value="1"/>
</dbReference>
<dbReference type="InterPro" id="IPR027417">
    <property type="entry name" value="P-loop_NTPase"/>
</dbReference>
<dbReference type="InterPro" id="IPR014710">
    <property type="entry name" value="RmlC-like_jellyroll"/>
</dbReference>
<dbReference type="PANTHER" id="PTHR30224:SF4">
    <property type="entry name" value="ELECTRON TRANSPORT PROTEIN YCCM-RELATED"/>
    <property type="match status" value="1"/>
</dbReference>
<dbReference type="Pfam" id="PF00027">
    <property type="entry name" value="cNMP_binding"/>
    <property type="match status" value="1"/>
</dbReference>
<evidence type="ECO:0000256" key="4">
    <source>
        <dbReference type="ARBA" id="ARBA00022840"/>
    </source>
</evidence>
<evidence type="ECO:0000256" key="2">
    <source>
        <dbReference type="ARBA" id="ARBA00022475"/>
    </source>
</evidence>
<dbReference type="Gene3D" id="3.40.50.300">
    <property type="entry name" value="P-loop containing nucleotide triphosphate hydrolases"/>
    <property type="match status" value="1"/>
</dbReference>
<dbReference type="PROSITE" id="PS50045">
    <property type="entry name" value="SIGMA54_INTERACT_4"/>
    <property type="match status" value="1"/>
</dbReference>
<keyword evidence="6" id="KW-0812">Transmembrane</keyword>
<dbReference type="SUPFAM" id="SSF52540">
    <property type="entry name" value="P-loop containing nucleoside triphosphate hydrolases"/>
    <property type="match status" value="1"/>
</dbReference>
<keyword evidence="6" id="KW-1133">Transmembrane helix</keyword>
<evidence type="ECO:0000259" key="7">
    <source>
        <dbReference type="PROSITE" id="PS50042"/>
    </source>
</evidence>
<protein>
    <submittedName>
        <fullName evidence="9">Uncharacterized protein</fullName>
    </submittedName>
</protein>